<evidence type="ECO:0000313" key="2">
    <source>
        <dbReference type="EMBL" id="KAK8937446.1"/>
    </source>
</evidence>
<feature type="compositionally biased region" description="Low complexity" evidence="1">
    <location>
        <begin position="20"/>
        <end position="32"/>
    </location>
</feature>
<keyword evidence="3" id="KW-1185">Reference proteome</keyword>
<dbReference type="AlphaFoldDB" id="A0AAP0BI71"/>
<feature type="region of interest" description="Disordered" evidence="1">
    <location>
        <begin position="1"/>
        <end position="69"/>
    </location>
</feature>
<dbReference type="Proteomes" id="UP001418222">
    <property type="component" value="Unassembled WGS sequence"/>
</dbReference>
<comment type="caution">
    <text evidence="2">The sequence shown here is derived from an EMBL/GenBank/DDBJ whole genome shotgun (WGS) entry which is preliminary data.</text>
</comment>
<evidence type="ECO:0000313" key="3">
    <source>
        <dbReference type="Proteomes" id="UP001418222"/>
    </source>
</evidence>
<organism evidence="2 3">
    <name type="scientific">Platanthera zijinensis</name>
    <dbReference type="NCBI Taxonomy" id="2320716"/>
    <lineage>
        <taxon>Eukaryota</taxon>
        <taxon>Viridiplantae</taxon>
        <taxon>Streptophyta</taxon>
        <taxon>Embryophyta</taxon>
        <taxon>Tracheophyta</taxon>
        <taxon>Spermatophyta</taxon>
        <taxon>Magnoliopsida</taxon>
        <taxon>Liliopsida</taxon>
        <taxon>Asparagales</taxon>
        <taxon>Orchidaceae</taxon>
        <taxon>Orchidoideae</taxon>
        <taxon>Orchideae</taxon>
        <taxon>Orchidinae</taxon>
        <taxon>Platanthera</taxon>
    </lineage>
</organism>
<reference evidence="2 3" key="1">
    <citation type="journal article" date="2022" name="Nat. Plants">
        <title>Genomes of leafy and leafless Platanthera orchids illuminate the evolution of mycoheterotrophy.</title>
        <authorList>
            <person name="Li M.H."/>
            <person name="Liu K.W."/>
            <person name="Li Z."/>
            <person name="Lu H.C."/>
            <person name="Ye Q.L."/>
            <person name="Zhang D."/>
            <person name="Wang J.Y."/>
            <person name="Li Y.F."/>
            <person name="Zhong Z.M."/>
            <person name="Liu X."/>
            <person name="Yu X."/>
            <person name="Liu D.K."/>
            <person name="Tu X.D."/>
            <person name="Liu B."/>
            <person name="Hao Y."/>
            <person name="Liao X.Y."/>
            <person name="Jiang Y.T."/>
            <person name="Sun W.H."/>
            <person name="Chen J."/>
            <person name="Chen Y.Q."/>
            <person name="Ai Y."/>
            <person name="Zhai J.W."/>
            <person name="Wu S.S."/>
            <person name="Zhou Z."/>
            <person name="Hsiao Y.Y."/>
            <person name="Wu W.L."/>
            <person name="Chen Y.Y."/>
            <person name="Lin Y.F."/>
            <person name="Hsu J.L."/>
            <person name="Li C.Y."/>
            <person name="Wang Z.W."/>
            <person name="Zhao X."/>
            <person name="Zhong W.Y."/>
            <person name="Ma X.K."/>
            <person name="Ma L."/>
            <person name="Huang J."/>
            <person name="Chen G.Z."/>
            <person name="Huang M.Z."/>
            <person name="Huang L."/>
            <person name="Peng D.H."/>
            <person name="Luo Y.B."/>
            <person name="Zou S.Q."/>
            <person name="Chen S.P."/>
            <person name="Lan S."/>
            <person name="Tsai W.C."/>
            <person name="Van de Peer Y."/>
            <person name="Liu Z.J."/>
        </authorList>
    </citation>
    <scope>NUCLEOTIDE SEQUENCE [LARGE SCALE GENOMIC DNA]</scope>
    <source>
        <strain evidence="2">Lor287</strain>
    </source>
</reference>
<sequence length="69" mass="7688">MALVMKQQNRPEEAIEAIKSPPSSTSTSSVSTLMEKPPMRASFQKQSFSPETSANSLNGRKWQKTCEQQ</sequence>
<name>A0AAP0BI71_9ASPA</name>
<gene>
    <name evidence="2" type="ORF">KSP39_PZI012255</name>
</gene>
<feature type="compositionally biased region" description="Polar residues" evidence="1">
    <location>
        <begin position="43"/>
        <end position="58"/>
    </location>
</feature>
<proteinExistence type="predicted"/>
<protein>
    <submittedName>
        <fullName evidence="2">Uncharacterized protein</fullName>
    </submittedName>
</protein>
<accession>A0AAP0BI71</accession>
<dbReference type="EMBL" id="JBBWWQ010000010">
    <property type="protein sequence ID" value="KAK8937446.1"/>
    <property type="molecule type" value="Genomic_DNA"/>
</dbReference>
<evidence type="ECO:0000256" key="1">
    <source>
        <dbReference type="SAM" id="MobiDB-lite"/>
    </source>
</evidence>